<protein>
    <submittedName>
        <fullName evidence="1">Uncharacterized protein</fullName>
    </submittedName>
</protein>
<dbReference type="Proteomes" id="UP000015354">
    <property type="component" value="Unassembled WGS sequence"/>
</dbReference>
<sequence>MPVVWVKLRARRPVTLPCALHTSIGAHEKRSFIPLLWYNRHLCGSCRIDRRSTAQALRSTQRSTRSGIAHRAGSSLLEPVSYGDAWKCVF</sequence>
<comment type="caution">
    <text evidence="1">The sequence shown here is derived from an EMBL/GenBank/DDBJ whole genome shotgun (WGS) entry which is preliminary data.</text>
</comment>
<reference evidence="1 2" key="1">
    <citation type="journal article" date="2013" name="PLoS ONE">
        <title>Predicting the Proteins of Angomonas deanei, Strigomonas culicis and Their Respective Endosymbionts Reveals New Aspects of the Trypanosomatidae Family.</title>
        <authorList>
            <person name="Motta M.C."/>
            <person name="Martins A.C."/>
            <person name="de Souza S.S."/>
            <person name="Catta-Preta C.M."/>
            <person name="Silva R."/>
            <person name="Klein C.C."/>
            <person name="de Almeida L.G."/>
            <person name="de Lima Cunha O."/>
            <person name="Ciapina L.P."/>
            <person name="Brocchi M."/>
            <person name="Colabardini A.C."/>
            <person name="de Araujo Lima B."/>
            <person name="Machado C.R."/>
            <person name="de Almeida Soares C.M."/>
            <person name="Probst C.M."/>
            <person name="de Menezes C.B."/>
            <person name="Thompson C.E."/>
            <person name="Bartholomeu D.C."/>
            <person name="Gradia D.F."/>
            <person name="Pavoni D.P."/>
            <person name="Grisard E.C."/>
            <person name="Fantinatti-Garboggini F."/>
            <person name="Marchini F.K."/>
            <person name="Rodrigues-Luiz G.F."/>
            <person name="Wagner G."/>
            <person name="Goldman G.H."/>
            <person name="Fietto J.L."/>
            <person name="Elias M.C."/>
            <person name="Goldman M.H."/>
            <person name="Sagot M.F."/>
            <person name="Pereira M."/>
            <person name="Stoco P.H."/>
            <person name="de Mendonca-Neto R.P."/>
            <person name="Teixeira S.M."/>
            <person name="Maciel T.E."/>
            <person name="de Oliveira Mendes T.A."/>
            <person name="Urmenyi T.P."/>
            <person name="de Souza W."/>
            <person name="Schenkman S."/>
            <person name="de Vasconcelos A.T."/>
        </authorList>
    </citation>
    <scope>NUCLEOTIDE SEQUENCE [LARGE SCALE GENOMIC DNA]</scope>
</reference>
<keyword evidence="2" id="KW-1185">Reference proteome</keyword>
<proteinExistence type="predicted"/>
<evidence type="ECO:0000313" key="2">
    <source>
        <dbReference type="Proteomes" id="UP000015354"/>
    </source>
</evidence>
<dbReference type="EMBL" id="ATMH01010419">
    <property type="protein sequence ID" value="EPY17557.1"/>
    <property type="molecule type" value="Genomic_DNA"/>
</dbReference>
<name>S9THP4_9TRYP</name>
<accession>S9THP4</accession>
<organism evidence="1 2">
    <name type="scientific">Strigomonas culicis</name>
    <dbReference type="NCBI Taxonomy" id="28005"/>
    <lineage>
        <taxon>Eukaryota</taxon>
        <taxon>Discoba</taxon>
        <taxon>Euglenozoa</taxon>
        <taxon>Kinetoplastea</taxon>
        <taxon>Metakinetoplastina</taxon>
        <taxon>Trypanosomatida</taxon>
        <taxon>Trypanosomatidae</taxon>
        <taxon>Strigomonadinae</taxon>
        <taxon>Strigomonas</taxon>
    </lineage>
</organism>
<dbReference type="AlphaFoldDB" id="S9THP4"/>
<gene>
    <name evidence="1" type="ORF">STCU_10529</name>
</gene>
<evidence type="ECO:0000313" key="1">
    <source>
        <dbReference type="EMBL" id="EPY17557.1"/>
    </source>
</evidence>